<dbReference type="Pfam" id="PF13946">
    <property type="entry name" value="DUF4214"/>
    <property type="match status" value="1"/>
</dbReference>
<protein>
    <submittedName>
        <fullName evidence="3">DUF4214 domain-containing protein</fullName>
    </submittedName>
</protein>
<dbReference type="Proteomes" id="UP000643610">
    <property type="component" value="Unassembled WGS sequence"/>
</dbReference>
<accession>A0ABR6XUK7</accession>
<sequence>MSKVFKLRQSALLCSIIAASLAACGGEAAHETPPPKQVGLGIFSAPPAAPADIVSFTGIRNNYTITRTMTGFAVKDNIGSGGTVNVSNQANLKFADVTINLGLGDKSKTISEASLKRLIELYIAFFNRVPDADGLSYWIDRIKEGMTIDILASNFYNAALEYSSLTGYSASMSNEEFVKIIYKNVLGRSGSNAPPEVDVNYWANQLATGQSSKGSLIATMLTAAHTYAGDPTWGWVTQLLDNKVNVGLFFAVEQGLNYNTPSESIEKTMAIVAKITSASIALAKSTINILDINFNASAAYNPNGSGNNNGNNGNNSGSGTGASKECYNQNLIKQGVTYSTEMSSTVASLGTTTVYVVNYKPNGTASFNGISAQELLTDTIILSGVGTGTVSKIKSYLNVYDNESLAYGNSVTLTLPGFGDYNVVGTMTPPKRTPFSMAANESFEQTYKYKQEAVGSLFPISYPEQSMTEKLTFLGIESVTVPAGSFKACKFKHDSTVDSVTSVSYTWQISDAAYRGLTAKIEAKDVVTVATKLSIQGQ</sequence>
<feature type="chain" id="PRO_5045714558" evidence="1">
    <location>
        <begin position="23"/>
        <end position="538"/>
    </location>
</feature>
<feature type="domain" description="DUF4214" evidence="2">
    <location>
        <begin position="167"/>
        <end position="223"/>
    </location>
</feature>
<dbReference type="PROSITE" id="PS51257">
    <property type="entry name" value="PROKAR_LIPOPROTEIN"/>
    <property type="match status" value="1"/>
</dbReference>
<organism evidence="3 4">
    <name type="scientific">Undibacterium amnicola</name>
    <dbReference type="NCBI Taxonomy" id="1834038"/>
    <lineage>
        <taxon>Bacteria</taxon>
        <taxon>Pseudomonadati</taxon>
        <taxon>Pseudomonadota</taxon>
        <taxon>Betaproteobacteria</taxon>
        <taxon>Burkholderiales</taxon>
        <taxon>Oxalobacteraceae</taxon>
        <taxon>Undibacterium</taxon>
    </lineage>
</organism>
<comment type="caution">
    <text evidence="3">The sequence shown here is derived from an EMBL/GenBank/DDBJ whole genome shotgun (WGS) entry which is preliminary data.</text>
</comment>
<feature type="signal peptide" evidence="1">
    <location>
        <begin position="1"/>
        <end position="22"/>
    </location>
</feature>
<dbReference type="InterPro" id="IPR025282">
    <property type="entry name" value="DUF4214"/>
</dbReference>
<keyword evidence="1" id="KW-0732">Signal</keyword>
<evidence type="ECO:0000259" key="2">
    <source>
        <dbReference type="Pfam" id="PF13946"/>
    </source>
</evidence>
<evidence type="ECO:0000313" key="3">
    <source>
        <dbReference type="EMBL" id="MBC3833170.1"/>
    </source>
</evidence>
<evidence type="ECO:0000313" key="4">
    <source>
        <dbReference type="Proteomes" id="UP000643610"/>
    </source>
</evidence>
<name>A0ABR6XUK7_9BURK</name>
<keyword evidence="4" id="KW-1185">Reference proteome</keyword>
<gene>
    <name evidence="3" type="ORF">H8K33_16800</name>
</gene>
<proteinExistence type="predicted"/>
<evidence type="ECO:0000256" key="1">
    <source>
        <dbReference type="SAM" id="SignalP"/>
    </source>
</evidence>
<dbReference type="EMBL" id="JACOFU010000008">
    <property type="protein sequence ID" value="MBC3833170.1"/>
    <property type="molecule type" value="Genomic_DNA"/>
</dbReference>
<dbReference type="RefSeq" id="WP_186892219.1">
    <property type="nucleotide sequence ID" value="NZ_JACOFU010000008.1"/>
</dbReference>
<reference evidence="3 4" key="1">
    <citation type="submission" date="2020-08" db="EMBL/GenBank/DDBJ databases">
        <title>Novel species isolated from subtropical streams in China.</title>
        <authorList>
            <person name="Lu H."/>
        </authorList>
    </citation>
    <scope>NUCLEOTIDE SEQUENCE [LARGE SCALE GENOMIC DNA]</scope>
    <source>
        <strain evidence="3 4">KCTC 52442</strain>
    </source>
</reference>